<dbReference type="Proteomes" id="UP000324233">
    <property type="component" value="Chromosome"/>
</dbReference>
<dbReference type="RefSeq" id="WP_148597386.1">
    <property type="nucleotide sequence ID" value="NZ_CP042997.1"/>
</dbReference>
<organism evidence="1 2">
    <name type="scientific">Aquisphaera giovannonii</name>
    <dbReference type="NCBI Taxonomy" id="406548"/>
    <lineage>
        <taxon>Bacteria</taxon>
        <taxon>Pseudomonadati</taxon>
        <taxon>Planctomycetota</taxon>
        <taxon>Planctomycetia</taxon>
        <taxon>Isosphaerales</taxon>
        <taxon>Isosphaeraceae</taxon>
        <taxon>Aquisphaera</taxon>
    </lineage>
</organism>
<dbReference type="OrthoDB" id="286518at2"/>
<protein>
    <submittedName>
        <fullName evidence="1">Uncharacterized protein</fullName>
    </submittedName>
</protein>
<sequence>MTILVVYYLDGKWYGEEVAHKRSGSGFYREYSRIEIPQSRAKIEEFAASNRYKIEWRGEIPAEAPAASVAAG</sequence>
<keyword evidence="2" id="KW-1185">Reference proteome</keyword>
<dbReference type="EMBL" id="CP042997">
    <property type="protein sequence ID" value="QEH37881.1"/>
    <property type="molecule type" value="Genomic_DNA"/>
</dbReference>
<dbReference type="AlphaFoldDB" id="A0A5B9WD57"/>
<evidence type="ECO:0000313" key="1">
    <source>
        <dbReference type="EMBL" id="QEH37881.1"/>
    </source>
</evidence>
<reference evidence="1 2" key="1">
    <citation type="submission" date="2019-08" db="EMBL/GenBank/DDBJ databases">
        <title>Deep-cultivation of Planctomycetes and their phenomic and genomic characterization uncovers novel biology.</title>
        <authorList>
            <person name="Wiegand S."/>
            <person name="Jogler M."/>
            <person name="Boedeker C."/>
            <person name="Pinto D."/>
            <person name="Vollmers J."/>
            <person name="Rivas-Marin E."/>
            <person name="Kohn T."/>
            <person name="Peeters S.H."/>
            <person name="Heuer A."/>
            <person name="Rast P."/>
            <person name="Oberbeckmann S."/>
            <person name="Bunk B."/>
            <person name="Jeske O."/>
            <person name="Meyerdierks A."/>
            <person name="Storesund J.E."/>
            <person name="Kallscheuer N."/>
            <person name="Luecker S."/>
            <person name="Lage O.M."/>
            <person name="Pohl T."/>
            <person name="Merkel B.J."/>
            <person name="Hornburger P."/>
            <person name="Mueller R.-W."/>
            <person name="Bruemmer F."/>
            <person name="Labrenz M."/>
            <person name="Spormann A.M."/>
            <person name="Op den Camp H."/>
            <person name="Overmann J."/>
            <person name="Amann R."/>
            <person name="Jetten M.S.M."/>
            <person name="Mascher T."/>
            <person name="Medema M.H."/>
            <person name="Devos D.P."/>
            <person name="Kaster A.-K."/>
            <person name="Ovreas L."/>
            <person name="Rohde M."/>
            <person name="Galperin M.Y."/>
            <person name="Jogler C."/>
        </authorList>
    </citation>
    <scope>NUCLEOTIDE SEQUENCE [LARGE SCALE GENOMIC DNA]</scope>
    <source>
        <strain evidence="1 2">OJF2</strain>
    </source>
</reference>
<accession>A0A5B9WD57</accession>
<proteinExistence type="predicted"/>
<evidence type="ECO:0000313" key="2">
    <source>
        <dbReference type="Proteomes" id="UP000324233"/>
    </source>
</evidence>
<gene>
    <name evidence="1" type="ORF">OJF2_64730</name>
</gene>
<dbReference type="KEGG" id="agv:OJF2_64730"/>
<name>A0A5B9WD57_9BACT</name>